<dbReference type="GeneID" id="78823057"/>
<evidence type="ECO:0000256" key="1">
    <source>
        <dbReference type="SAM" id="MobiDB-lite"/>
    </source>
</evidence>
<comment type="caution">
    <text evidence="2">The sequence shown here is derived from an EMBL/GenBank/DDBJ whole genome shotgun (WGS) entry which is preliminary data.</text>
</comment>
<proteinExistence type="predicted"/>
<dbReference type="EMBL" id="JBHTAS010000001">
    <property type="protein sequence ID" value="MFC7142708.1"/>
    <property type="molecule type" value="Genomic_DNA"/>
</dbReference>
<accession>A0ABD5YA01</accession>
<dbReference type="AlphaFoldDB" id="A0ABD5YA01"/>
<dbReference type="InterPro" id="IPR043828">
    <property type="entry name" value="DUF5805"/>
</dbReference>
<dbReference type="Pfam" id="PF19121">
    <property type="entry name" value="DUF5805"/>
    <property type="match status" value="1"/>
</dbReference>
<evidence type="ECO:0000313" key="2">
    <source>
        <dbReference type="EMBL" id="MFC7142708.1"/>
    </source>
</evidence>
<dbReference type="Proteomes" id="UP001596432">
    <property type="component" value="Unassembled WGS sequence"/>
</dbReference>
<feature type="region of interest" description="Disordered" evidence="1">
    <location>
        <begin position="50"/>
        <end position="92"/>
    </location>
</feature>
<organism evidence="2 3">
    <name type="scientific">Halosimplex aquaticum</name>
    <dbReference type="NCBI Taxonomy" id="3026162"/>
    <lineage>
        <taxon>Archaea</taxon>
        <taxon>Methanobacteriati</taxon>
        <taxon>Methanobacteriota</taxon>
        <taxon>Stenosarchaea group</taxon>
        <taxon>Halobacteria</taxon>
        <taxon>Halobacteriales</taxon>
        <taxon>Haloarculaceae</taxon>
        <taxon>Halosimplex</taxon>
    </lineage>
</organism>
<name>A0ABD5YA01_9EURY</name>
<dbReference type="RefSeq" id="WP_274323762.1">
    <property type="nucleotide sequence ID" value="NZ_CP118158.1"/>
</dbReference>
<keyword evidence="3" id="KW-1185">Reference proteome</keyword>
<gene>
    <name evidence="2" type="ORF">ACFQMA_23095</name>
</gene>
<protein>
    <submittedName>
        <fullName evidence="2">DUF5805 domain-containing protein</fullName>
    </submittedName>
</protein>
<sequence>MAESELDTSRTTVRTYVPAYQRQEWDDHADELGMSRSEFVRSMVQAGRRGFGEIDRNDSSGNRSVADDSGTEFPESAGGASSDGDPQGMDLEERVVGALESADYLSWDDLLGAVTDDIEAELEDTLQGLQAGGRVTYSGRNGGYTIDE</sequence>
<reference evidence="2 3" key="1">
    <citation type="journal article" date="2019" name="Int. J. Syst. Evol. Microbiol.">
        <title>The Global Catalogue of Microorganisms (GCM) 10K type strain sequencing project: providing services to taxonomists for standard genome sequencing and annotation.</title>
        <authorList>
            <consortium name="The Broad Institute Genomics Platform"/>
            <consortium name="The Broad Institute Genome Sequencing Center for Infectious Disease"/>
            <person name="Wu L."/>
            <person name="Ma J."/>
        </authorList>
    </citation>
    <scope>NUCLEOTIDE SEQUENCE [LARGE SCALE GENOMIC DNA]</scope>
    <source>
        <strain evidence="2 3">XZYJT29</strain>
    </source>
</reference>
<evidence type="ECO:0000313" key="3">
    <source>
        <dbReference type="Proteomes" id="UP001596432"/>
    </source>
</evidence>